<keyword evidence="2" id="KW-1133">Transmembrane helix</keyword>
<evidence type="ECO:0000256" key="2">
    <source>
        <dbReference type="SAM" id="Phobius"/>
    </source>
</evidence>
<accession>A0A6C0DK62</accession>
<evidence type="ECO:0000313" key="3">
    <source>
        <dbReference type="EMBL" id="QHT16674.1"/>
    </source>
</evidence>
<evidence type="ECO:0000256" key="1">
    <source>
        <dbReference type="SAM" id="MobiDB-lite"/>
    </source>
</evidence>
<feature type="region of interest" description="Disordered" evidence="1">
    <location>
        <begin position="82"/>
        <end position="101"/>
    </location>
</feature>
<feature type="transmembrane region" description="Helical" evidence="2">
    <location>
        <begin position="47"/>
        <end position="68"/>
    </location>
</feature>
<organism evidence="3">
    <name type="scientific">viral metagenome</name>
    <dbReference type="NCBI Taxonomy" id="1070528"/>
    <lineage>
        <taxon>unclassified sequences</taxon>
        <taxon>metagenomes</taxon>
        <taxon>organismal metagenomes</taxon>
    </lineage>
</organism>
<reference evidence="3" key="1">
    <citation type="journal article" date="2020" name="Nature">
        <title>Giant virus diversity and host interactions through global metagenomics.</title>
        <authorList>
            <person name="Schulz F."/>
            <person name="Roux S."/>
            <person name="Paez-Espino D."/>
            <person name="Jungbluth S."/>
            <person name="Walsh D.A."/>
            <person name="Denef V.J."/>
            <person name="McMahon K.D."/>
            <person name="Konstantinidis K.T."/>
            <person name="Eloe-Fadrosh E.A."/>
            <person name="Kyrpides N.C."/>
            <person name="Woyke T."/>
        </authorList>
    </citation>
    <scope>NUCLEOTIDE SEQUENCE</scope>
    <source>
        <strain evidence="3">GVMAG-M-3300023174-189</strain>
    </source>
</reference>
<feature type="transmembrane region" description="Helical" evidence="2">
    <location>
        <begin position="7"/>
        <end position="27"/>
    </location>
</feature>
<dbReference type="EMBL" id="MN739626">
    <property type="protein sequence ID" value="QHT16674.1"/>
    <property type="molecule type" value="Genomic_DNA"/>
</dbReference>
<dbReference type="AlphaFoldDB" id="A0A6C0DK62"/>
<sequence length="136" mass="15706">MRRLIVAGLLYLTGIAVILVIKPQYMFREDGRWKEFGIGRDPKNFTYIPFWLFAIIWAIVSYVLVVMIDDAFFGVSSYEDSSYHQEPVRPRNRSNNKRNTSANVELTPGYYMLNESSSGRNGVPRYVYLGPEEPVV</sequence>
<name>A0A6C0DK62_9ZZZZ</name>
<keyword evidence="2" id="KW-0472">Membrane</keyword>
<protein>
    <submittedName>
        <fullName evidence="3">Uncharacterized protein</fullName>
    </submittedName>
</protein>
<keyword evidence="2" id="KW-0812">Transmembrane</keyword>
<proteinExistence type="predicted"/>